<gene>
    <name evidence="1" type="ORF">B7463_g11441</name>
</gene>
<feature type="non-terminal residue" evidence="1">
    <location>
        <position position="135"/>
    </location>
</feature>
<protein>
    <submittedName>
        <fullName evidence="1">Uncharacterized protein</fullName>
    </submittedName>
</protein>
<reference evidence="1 2" key="1">
    <citation type="submission" date="2018-05" db="EMBL/GenBank/DDBJ databases">
        <title>Draft genome sequence of Scytalidium lignicola DSM 105466, a ubiquitous saprotrophic fungus.</title>
        <authorList>
            <person name="Buettner E."/>
            <person name="Gebauer A.M."/>
            <person name="Hofrichter M."/>
            <person name="Liers C."/>
            <person name="Kellner H."/>
        </authorList>
    </citation>
    <scope>NUCLEOTIDE SEQUENCE [LARGE SCALE GENOMIC DNA]</scope>
    <source>
        <strain evidence="1 2">DSM 105466</strain>
    </source>
</reference>
<keyword evidence="2" id="KW-1185">Reference proteome</keyword>
<dbReference type="InterPro" id="IPR036291">
    <property type="entry name" value="NAD(P)-bd_dom_sf"/>
</dbReference>
<name>A0A3E2GVW1_SCYLI</name>
<dbReference type="SUPFAM" id="SSF51735">
    <property type="entry name" value="NAD(P)-binding Rossmann-fold domains"/>
    <property type="match status" value="1"/>
</dbReference>
<evidence type="ECO:0000313" key="1">
    <source>
        <dbReference type="EMBL" id="RFU24893.1"/>
    </source>
</evidence>
<dbReference type="Gene3D" id="3.40.50.720">
    <property type="entry name" value="NAD(P)-binding Rossmann-like Domain"/>
    <property type="match status" value="1"/>
</dbReference>
<dbReference type="STRING" id="5539.A0A3E2GVW1"/>
<dbReference type="OMA" id="WNECPRR"/>
<dbReference type="OrthoDB" id="191139at2759"/>
<dbReference type="AlphaFoldDB" id="A0A3E2GVW1"/>
<evidence type="ECO:0000313" key="2">
    <source>
        <dbReference type="Proteomes" id="UP000258309"/>
    </source>
</evidence>
<proteinExistence type="predicted"/>
<accession>A0A3E2GVW1</accession>
<feature type="non-terminal residue" evidence="1">
    <location>
        <position position="1"/>
    </location>
</feature>
<comment type="caution">
    <text evidence="1">The sequence shown here is derived from an EMBL/GenBank/DDBJ whole genome shotgun (WGS) entry which is preliminary data.</text>
</comment>
<dbReference type="EMBL" id="NCSJ02000390">
    <property type="protein sequence ID" value="RFU24893.1"/>
    <property type="molecule type" value="Genomic_DNA"/>
</dbReference>
<organism evidence="1 2">
    <name type="scientific">Scytalidium lignicola</name>
    <name type="common">Hyphomycete</name>
    <dbReference type="NCBI Taxonomy" id="5539"/>
    <lineage>
        <taxon>Eukaryota</taxon>
        <taxon>Fungi</taxon>
        <taxon>Dikarya</taxon>
        <taxon>Ascomycota</taxon>
        <taxon>Pezizomycotina</taxon>
        <taxon>Leotiomycetes</taxon>
        <taxon>Leotiomycetes incertae sedis</taxon>
        <taxon>Scytalidium</taxon>
    </lineage>
</organism>
<sequence>MDEAFARVIWTSSFLAEGITLSNSIDLALLDQGYPDLTKNYAISKVGNWMIGHEFAKRYGKDGIISITQNPSGLKTNIAYTNLYTAFSPDISLANNGAYIIPWGRLHEDKDSPRKDIINAMTDEDKGGLSYPKKL</sequence>
<dbReference type="Proteomes" id="UP000258309">
    <property type="component" value="Unassembled WGS sequence"/>
</dbReference>